<evidence type="ECO:0000313" key="3">
    <source>
        <dbReference type="Proteomes" id="UP000825051"/>
    </source>
</evidence>
<dbReference type="SUPFAM" id="SSF53335">
    <property type="entry name" value="S-adenosyl-L-methionine-dependent methyltransferases"/>
    <property type="match status" value="1"/>
</dbReference>
<reference evidence="2" key="1">
    <citation type="submission" date="2021-08" db="EMBL/GenBank/DDBJ databases">
        <title>Genome of a novel bacterium of the phylum Verrucomicrobia, Oleiharenicola sp. KSB-15.</title>
        <authorList>
            <person name="Chung J.-H."/>
            <person name="Ahn J.-H."/>
            <person name="Yoon Y."/>
            <person name="Kim D.-Y."/>
            <person name="An S.-H."/>
            <person name="Park I."/>
            <person name="Yeon J."/>
        </authorList>
    </citation>
    <scope>NUCLEOTIDE SEQUENCE</scope>
    <source>
        <strain evidence="2">KSB-15</strain>
    </source>
</reference>
<dbReference type="GO" id="GO:0032259">
    <property type="term" value="P:methylation"/>
    <property type="evidence" value="ECO:0007669"/>
    <property type="project" value="UniProtKB-KW"/>
</dbReference>
<proteinExistence type="predicted"/>
<dbReference type="AlphaFoldDB" id="A0A8F9TXD3"/>
<dbReference type="Proteomes" id="UP000825051">
    <property type="component" value="Chromosome"/>
</dbReference>
<keyword evidence="2" id="KW-0808">Transferase</keyword>
<dbReference type="Pfam" id="PF08241">
    <property type="entry name" value="Methyltransf_11"/>
    <property type="match status" value="1"/>
</dbReference>
<sequence>MSESIKDPGELQRIYEHRFTAMLGYRRSVWQLLTAAYFQRFVRPTDAVLDLGCGYGEFINHIRCAKKFGMDLNARSPEFLAPDVQFIAQDCSTRWALPDASLDVVFTSNFFEHLPDKKALRDTLLEAHRCLKPGGRLIALGPNIKYVGGAYWDFWDHFLCLTEMSLAEALQNNGYVVEKCTARFLPYSMVNAPQYPLALIRLYLLVPALWRLFGKQFLVVGRKA</sequence>
<evidence type="ECO:0000313" key="2">
    <source>
        <dbReference type="EMBL" id="QYM79767.1"/>
    </source>
</evidence>
<evidence type="ECO:0000259" key="1">
    <source>
        <dbReference type="Pfam" id="PF08241"/>
    </source>
</evidence>
<dbReference type="GO" id="GO:0008757">
    <property type="term" value="F:S-adenosylmethionine-dependent methyltransferase activity"/>
    <property type="evidence" value="ECO:0007669"/>
    <property type="project" value="InterPro"/>
</dbReference>
<protein>
    <submittedName>
        <fullName evidence="2">Class I SAM-dependent methyltransferase</fullName>
    </submittedName>
</protein>
<feature type="domain" description="Methyltransferase type 11" evidence="1">
    <location>
        <begin position="49"/>
        <end position="138"/>
    </location>
</feature>
<dbReference type="Gene3D" id="3.40.50.150">
    <property type="entry name" value="Vaccinia Virus protein VP39"/>
    <property type="match status" value="1"/>
</dbReference>
<organism evidence="2 3">
    <name type="scientific">Horticoccus luteus</name>
    <dbReference type="NCBI Taxonomy" id="2862869"/>
    <lineage>
        <taxon>Bacteria</taxon>
        <taxon>Pseudomonadati</taxon>
        <taxon>Verrucomicrobiota</taxon>
        <taxon>Opitutia</taxon>
        <taxon>Opitutales</taxon>
        <taxon>Opitutaceae</taxon>
        <taxon>Horticoccus</taxon>
    </lineage>
</organism>
<dbReference type="PANTHER" id="PTHR43861">
    <property type="entry name" value="TRANS-ACONITATE 2-METHYLTRANSFERASE-RELATED"/>
    <property type="match status" value="1"/>
</dbReference>
<dbReference type="EMBL" id="CP080507">
    <property type="protein sequence ID" value="QYM79767.1"/>
    <property type="molecule type" value="Genomic_DNA"/>
</dbReference>
<dbReference type="RefSeq" id="WP_220164045.1">
    <property type="nucleotide sequence ID" value="NZ_CP080507.1"/>
</dbReference>
<dbReference type="CDD" id="cd02440">
    <property type="entry name" value="AdoMet_MTases"/>
    <property type="match status" value="1"/>
</dbReference>
<keyword evidence="2" id="KW-0489">Methyltransferase</keyword>
<name>A0A8F9TXD3_9BACT</name>
<dbReference type="InterPro" id="IPR013216">
    <property type="entry name" value="Methyltransf_11"/>
</dbReference>
<dbReference type="KEGG" id="ole:K0B96_03880"/>
<accession>A0A8F9TXD3</accession>
<keyword evidence="3" id="KW-1185">Reference proteome</keyword>
<gene>
    <name evidence="2" type="ORF">K0B96_03880</name>
</gene>
<dbReference type="InterPro" id="IPR029063">
    <property type="entry name" value="SAM-dependent_MTases_sf"/>
</dbReference>